<organism evidence="5">
    <name type="scientific">marine metagenome</name>
    <dbReference type="NCBI Taxonomy" id="408172"/>
    <lineage>
        <taxon>unclassified sequences</taxon>
        <taxon>metagenomes</taxon>
        <taxon>ecological metagenomes</taxon>
    </lineage>
</organism>
<dbReference type="AlphaFoldDB" id="A0A381V764"/>
<keyword evidence="3" id="KW-0418">Kinase</keyword>
<evidence type="ECO:0000259" key="4">
    <source>
        <dbReference type="Pfam" id="PF00696"/>
    </source>
</evidence>
<dbReference type="PRINTS" id="PR01469">
    <property type="entry name" value="CARBMTKINASE"/>
</dbReference>
<dbReference type="GO" id="GO:0008804">
    <property type="term" value="F:carbamate kinase activity"/>
    <property type="evidence" value="ECO:0007669"/>
    <property type="project" value="InterPro"/>
</dbReference>
<dbReference type="GO" id="GO:0005829">
    <property type="term" value="C:cytosol"/>
    <property type="evidence" value="ECO:0007669"/>
    <property type="project" value="TreeGrafter"/>
</dbReference>
<dbReference type="InterPro" id="IPR036393">
    <property type="entry name" value="AceGlu_kinase-like_sf"/>
</dbReference>
<dbReference type="PANTHER" id="PTHR30409">
    <property type="entry name" value="CARBAMATE KINASE"/>
    <property type="match status" value="1"/>
</dbReference>
<dbReference type="SUPFAM" id="SSF53633">
    <property type="entry name" value="Carbamate kinase-like"/>
    <property type="match status" value="1"/>
</dbReference>
<dbReference type="Pfam" id="PF00696">
    <property type="entry name" value="AA_kinase"/>
    <property type="match status" value="1"/>
</dbReference>
<dbReference type="InterPro" id="IPR003964">
    <property type="entry name" value="Carb_kinase"/>
</dbReference>
<dbReference type="GO" id="GO:0019546">
    <property type="term" value="P:L-arginine deiminase pathway"/>
    <property type="evidence" value="ECO:0007669"/>
    <property type="project" value="TreeGrafter"/>
</dbReference>
<proteinExistence type="inferred from homology"/>
<dbReference type="InterPro" id="IPR001048">
    <property type="entry name" value="Asp/Glu/Uridylate_kinase"/>
</dbReference>
<feature type="domain" description="Aspartate/glutamate/uridylate kinase" evidence="4">
    <location>
        <begin position="7"/>
        <end position="259"/>
    </location>
</feature>
<sequence>TLLPILELERELVVTHGNGPGVGKTILRQVLARHRVTPMSLDICVANTQGVTAYLLMQAFENALRNAGNPRHAIGLVTQVEVDPSDPAFARPTKPIGYFYSEEEAKSLEAEFGWTMKEDAGRGWRQVVPSPEPQHICDISLVDALASRGTIVIAGGGGGIPVVRDAAGIRRGIEAVIDKDLTSQHMATVLGIEHMMILTSVSQVALHFGTDRAQRLGTVSVSQMKRYQDEGHFADGSMGPKVEAAIRFIERGGKRAIIAHLEESLPALMGEAGTQIVADD</sequence>
<protein>
    <recommendedName>
        <fullName evidence="4">Aspartate/glutamate/uridylate kinase domain-containing protein</fullName>
    </recommendedName>
</protein>
<dbReference type="PIRSF" id="PIRSF000723">
    <property type="entry name" value="Carbamate_kin"/>
    <property type="match status" value="1"/>
</dbReference>
<keyword evidence="2" id="KW-0808">Transferase</keyword>
<dbReference type="CDD" id="cd04235">
    <property type="entry name" value="AAK_CK"/>
    <property type="match status" value="1"/>
</dbReference>
<evidence type="ECO:0000256" key="3">
    <source>
        <dbReference type="ARBA" id="ARBA00022777"/>
    </source>
</evidence>
<evidence type="ECO:0000256" key="1">
    <source>
        <dbReference type="ARBA" id="ARBA00011066"/>
    </source>
</evidence>
<dbReference type="EMBL" id="UINC01008039">
    <property type="protein sequence ID" value="SVA36215.1"/>
    <property type="molecule type" value="Genomic_DNA"/>
</dbReference>
<dbReference type="Gene3D" id="3.40.1160.10">
    <property type="entry name" value="Acetylglutamate kinase-like"/>
    <property type="match status" value="1"/>
</dbReference>
<evidence type="ECO:0000313" key="5">
    <source>
        <dbReference type="EMBL" id="SVA36215.1"/>
    </source>
</evidence>
<evidence type="ECO:0000256" key="2">
    <source>
        <dbReference type="ARBA" id="ARBA00022679"/>
    </source>
</evidence>
<dbReference type="PANTHER" id="PTHR30409:SF1">
    <property type="entry name" value="CARBAMATE KINASE-RELATED"/>
    <property type="match status" value="1"/>
</dbReference>
<gene>
    <name evidence="5" type="ORF">METZ01_LOCUS89069</name>
</gene>
<feature type="non-terminal residue" evidence="5">
    <location>
        <position position="1"/>
    </location>
</feature>
<reference evidence="5" key="1">
    <citation type="submission" date="2018-05" db="EMBL/GenBank/DDBJ databases">
        <authorList>
            <person name="Lanie J.A."/>
            <person name="Ng W.-L."/>
            <person name="Kazmierczak K.M."/>
            <person name="Andrzejewski T.M."/>
            <person name="Davidsen T.M."/>
            <person name="Wayne K.J."/>
            <person name="Tettelin H."/>
            <person name="Glass J.I."/>
            <person name="Rusch D."/>
            <person name="Podicherti R."/>
            <person name="Tsui H.-C.T."/>
            <person name="Winkler M.E."/>
        </authorList>
    </citation>
    <scope>NUCLEOTIDE SEQUENCE</scope>
</reference>
<comment type="similarity">
    <text evidence="1">Belongs to the carbamate kinase family.</text>
</comment>
<name>A0A381V764_9ZZZZ</name>
<accession>A0A381V764</accession>
<dbReference type="NCBIfam" id="NF009007">
    <property type="entry name" value="PRK12352.1"/>
    <property type="match status" value="1"/>
</dbReference>